<dbReference type="FunCoup" id="A0A1Y2EVR9">
    <property type="interactions" value="70"/>
</dbReference>
<accession>A0A1Y2EVR9</accession>
<keyword evidence="3 10" id="KW-0813">Transport</keyword>
<name>A0A1Y2EVR9_9BASI</name>
<feature type="compositionally biased region" description="Polar residues" evidence="11">
    <location>
        <begin position="190"/>
        <end position="207"/>
    </location>
</feature>
<dbReference type="PIRSF" id="PIRSF002450">
    <property type="entry name" value="K+_transpter_TRK"/>
    <property type="match status" value="1"/>
</dbReference>
<evidence type="ECO:0000256" key="10">
    <source>
        <dbReference type="PIRNR" id="PIRNR002450"/>
    </source>
</evidence>
<dbReference type="OrthoDB" id="9999863at2759"/>
<feature type="region of interest" description="Disordered" evidence="11">
    <location>
        <begin position="126"/>
        <end position="228"/>
    </location>
</feature>
<dbReference type="InterPro" id="IPR004773">
    <property type="entry name" value="K/Na_transp_Trk1/HKT1"/>
</dbReference>
<evidence type="ECO:0000256" key="11">
    <source>
        <dbReference type="SAM" id="MobiDB-lite"/>
    </source>
</evidence>
<dbReference type="Pfam" id="PF02386">
    <property type="entry name" value="TrkH"/>
    <property type="match status" value="1"/>
</dbReference>
<dbReference type="InterPro" id="IPR051143">
    <property type="entry name" value="TrkH_K-transport"/>
</dbReference>
<dbReference type="NCBIfam" id="TIGR00934">
    <property type="entry name" value="2a38euk"/>
    <property type="match status" value="1"/>
</dbReference>
<feature type="transmembrane region" description="Helical" evidence="10">
    <location>
        <begin position="447"/>
        <end position="471"/>
    </location>
</feature>
<feature type="transmembrane region" description="Helical" evidence="10">
    <location>
        <begin position="23"/>
        <end position="48"/>
    </location>
</feature>
<evidence type="ECO:0000256" key="4">
    <source>
        <dbReference type="ARBA" id="ARBA00022538"/>
    </source>
</evidence>
<dbReference type="InParanoid" id="A0A1Y2EVR9"/>
<feature type="compositionally biased region" description="Basic and acidic residues" evidence="11">
    <location>
        <begin position="690"/>
        <end position="709"/>
    </location>
</feature>
<dbReference type="InterPro" id="IPR003445">
    <property type="entry name" value="Cat_transpt"/>
</dbReference>
<feature type="transmembrane region" description="Helical" evidence="10">
    <location>
        <begin position="310"/>
        <end position="334"/>
    </location>
</feature>
<evidence type="ECO:0000256" key="3">
    <source>
        <dbReference type="ARBA" id="ARBA00022448"/>
    </source>
</evidence>
<evidence type="ECO:0000256" key="7">
    <source>
        <dbReference type="ARBA" id="ARBA00022989"/>
    </source>
</evidence>
<dbReference type="PANTHER" id="PTHR31064">
    <property type="entry name" value="POTASSIUM TRANSPORT PROTEIN DDB_G0292412-RELATED"/>
    <property type="match status" value="1"/>
</dbReference>
<comment type="similarity">
    <text evidence="2 10">Belongs to the TrkH potassium transport family.</text>
</comment>
<dbReference type="PANTHER" id="PTHR31064:SF30">
    <property type="entry name" value="HIGH-AFFINITY POTASSIUM TRANSPORT PROTEIN-RELATED"/>
    <property type="match status" value="1"/>
</dbReference>
<dbReference type="GO" id="GO:1990573">
    <property type="term" value="P:potassium ion import across plasma membrane"/>
    <property type="evidence" value="ECO:0007669"/>
    <property type="project" value="TreeGrafter"/>
</dbReference>
<organism evidence="12 13">
    <name type="scientific">Leucosporidium creatinivorum</name>
    <dbReference type="NCBI Taxonomy" id="106004"/>
    <lineage>
        <taxon>Eukaryota</taxon>
        <taxon>Fungi</taxon>
        <taxon>Dikarya</taxon>
        <taxon>Basidiomycota</taxon>
        <taxon>Pucciniomycotina</taxon>
        <taxon>Microbotryomycetes</taxon>
        <taxon>Leucosporidiales</taxon>
        <taxon>Leucosporidium</taxon>
    </lineage>
</organism>
<evidence type="ECO:0000256" key="5">
    <source>
        <dbReference type="ARBA" id="ARBA00022692"/>
    </source>
</evidence>
<evidence type="ECO:0000256" key="1">
    <source>
        <dbReference type="ARBA" id="ARBA00004141"/>
    </source>
</evidence>
<proteinExistence type="inferred from homology"/>
<evidence type="ECO:0000256" key="6">
    <source>
        <dbReference type="ARBA" id="ARBA00022958"/>
    </source>
</evidence>
<keyword evidence="6 10" id="KW-0630">Potassium</keyword>
<feature type="transmembrane region" description="Helical" evidence="10">
    <location>
        <begin position="483"/>
        <end position="506"/>
    </location>
</feature>
<dbReference type="GO" id="GO:0030007">
    <property type="term" value="P:intracellular potassium ion homeostasis"/>
    <property type="evidence" value="ECO:0007669"/>
    <property type="project" value="UniProtKB-UniRule"/>
</dbReference>
<evidence type="ECO:0000313" key="12">
    <source>
        <dbReference type="EMBL" id="ORY75669.1"/>
    </source>
</evidence>
<evidence type="ECO:0000256" key="9">
    <source>
        <dbReference type="ARBA" id="ARBA00023136"/>
    </source>
</evidence>
<evidence type="ECO:0000313" key="13">
    <source>
        <dbReference type="Proteomes" id="UP000193467"/>
    </source>
</evidence>
<dbReference type="InterPro" id="IPR015958">
    <property type="entry name" value="Trk1_fungi"/>
</dbReference>
<feature type="transmembrane region" description="Helical" evidence="10">
    <location>
        <begin position="354"/>
        <end position="372"/>
    </location>
</feature>
<keyword evidence="13" id="KW-1185">Reference proteome</keyword>
<dbReference type="AlphaFoldDB" id="A0A1Y2EVR9"/>
<dbReference type="EMBL" id="MCGR01000037">
    <property type="protein sequence ID" value="ORY75669.1"/>
    <property type="molecule type" value="Genomic_DNA"/>
</dbReference>
<dbReference type="Proteomes" id="UP000193467">
    <property type="component" value="Unassembled WGS sequence"/>
</dbReference>
<keyword evidence="7 10" id="KW-1133">Transmembrane helix</keyword>
<feature type="region of interest" description="Disordered" evidence="11">
    <location>
        <begin position="689"/>
        <end position="716"/>
    </location>
</feature>
<feature type="region of interest" description="Disordered" evidence="11">
    <location>
        <begin position="251"/>
        <end position="274"/>
    </location>
</feature>
<reference evidence="12 13" key="1">
    <citation type="submission" date="2016-07" db="EMBL/GenBank/DDBJ databases">
        <title>Pervasive Adenine N6-methylation of Active Genes in Fungi.</title>
        <authorList>
            <consortium name="DOE Joint Genome Institute"/>
            <person name="Mondo S.J."/>
            <person name="Dannebaum R.O."/>
            <person name="Kuo R.C."/>
            <person name="Labutti K."/>
            <person name="Haridas S."/>
            <person name="Kuo A."/>
            <person name="Salamov A."/>
            <person name="Ahrendt S.R."/>
            <person name="Lipzen A."/>
            <person name="Sullivan W."/>
            <person name="Andreopoulos W.B."/>
            <person name="Clum A."/>
            <person name="Lindquist E."/>
            <person name="Daum C."/>
            <person name="Ramamoorthy G.K."/>
            <person name="Gryganskyi A."/>
            <person name="Culley D."/>
            <person name="Magnuson J.K."/>
            <person name="James T.Y."/>
            <person name="O'Malley M.A."/>
            <person name="Stajich J.E."/>
            <person name="Spatafora J.W."/>
            <person name="Visel A."/>
            <person name="Grigoriev I.V."/>
        </authorList>
    </citation>
    <scope>NUCLEOTIDE SEQUENCE [LARGE SCALE GENOMIC DNA]</scope>
    <source>
        <strain evidence="12 13">62-1032</strain>
    </source>
</reference>
<gene>
    <name evidence="12" type="ORF">BCR35DRAFT_306181</name>
</gene>
<comment type="caution">
    <text evidence="10">Lacks conserved residue(s) required for the propagation of feature annotation.</text>
</comment>
<dbReference type="STRING" id="106004.A0A1Y2EVR9"/>
<keyword evidence="5 10" id="KW-0812">Transmembrane</keyword>
<dbReference type="GO" id="GO:0140107">
    <property type="term" value="F:high-affinity potassium ion transmembrane transporter activity"/>
    <property type="evidence" value="ECO:0007669"/>
    <property type="project" value="TreeGrafter"/>
</dbReference>
<comment type="caution">
    <text evidence="12">The sequence shown here is derived from an EMBL/GenBank/DDBJ whole genome shotgun (WGS) entry which is preliminary data.</text>
</comment>
<protein>
    <recommendedName>
        <fullName evidence="10">Potassium transport protein</fullName>
    </recommendedName>
</protein>
<feature type="transmembrane region" description="Helical" evidence="10">
    <location>
        <begin position="384"/>
        <end position="405"/>
    </location>
</feature>
<comment type="subcellular location">
    <subcellularLocation>
        <location evidence="1">Membrane</location>
        <topology evidence="1">Multi-pass membrane protein</topology>
    </subcellularLocation>
</comment>
<keyword evidence="4 10" id="KW-0633">Potassium transport</keyword>
<sequence>MFMCYSATTETGLNSVLLNELTFWQQVLLFLLMILGSTPTISIITLLIRRHFFKRKLDHLIAHSASARRRVNAIAQDSENIIREDDDFVKKLDPDVAQETAPAVLDSHPQVPSHGPVIADVLSDEPDTLSLHSNPPPSPSVARRRAQSAPKTRLQQLATSPPIGAPPSPAVSEFPPNSRTIEFRDDRTLRNQPSNLSEKPFDSNSLHRTPSRRPPRASSHFRPDSALTTGFGGFPNPLALAAGAITRRIAASGSERRPSVESEPPQPPPPAKSVPYFTFTPTVGRNSKFKGLTTEQQEELGGVEFRALTILLRIVVAYSLLLPLLGVLVVAPWLATSEKWKAVFSAPDTTVSPVWYTFFIIESAFNNCGLSLHDSSLIPFQTAYWLLIVLGFLILSGNTAFPIILRCVLWTCSKLVPKASRVRETLQFLLDHPRRCFLYLFPSHQTWYLAFVLLVLNCIDWAAFLLLDIGNEEIEAIPIGNRVFLGLFQAIAVRTSGLAIVSLATIAPALQVLYVSMFQVAAYPIAVTIRASNVYEERSIGVYEESDDEDEIEAQFDTSARTKKPKTTGNYIRYHARKQLAFDMWWLVGALWLLCIIERAKILDEKHPWITIFTLLFELSSSYGNIGLSTGRGPSSNTSLSGDLRAGSKLILIAVMVRGRHRGLPRAIDRSIMLPDDLVKQNDDVSQVFDAERRSRRGSGDGEERRRDSGSFAARG</sequence>
<evidence type="ECO:0000256" key="8">
    <source>
        <dbReference type="ARBA" id="ARBA00023065"/>
    </source>
</evidence>
<keyword evidence="9 10" id="KW-0472">Membrane</keyword>
<dbReference type="GO" id="GO:0005886">
    <property type="term" value="C:plasma membrane"/>
    <property type="evidence" value="ECO:0007669"/>
    <property type="project" value="InterPro"/>
</dbReference>
<keyword evidence="8 10" id="KW-0406">Ion transport</keyword>
<evidence type="ECO:0000256" key="2">
    <source>
        <dbReference type="ARBA" id="ARBA00009137"/>
    </source>
</evidence>